<sequence length="204" mass="22519">MNSHNIRLLFLVGVICAVLIAAHPHDNIVFPEDSNYDVLEESGSGYNSAEEFMNAMDDLVRRWQEYDEAQKNSTDYLSCSAIAASGVFQTINLGGGGNSRSAGGNIDFNGNDWSDSVHNSDVDNLLKRLEKLDGSDNNRNNWGNDDDRASGFDADRFRDDSNEDARANPNQSNPIQSEIRLNESINDKQLLQKVVTSGTYLPAV</sequence>
<dbReference type="EMBL" id="JAMKOV010000002">
    <property type="protein sequence ID" value="KAI8042820.1"/>
    <property type="molecule type" value="Genomic_DNA"/>
</dbReference>
<dbReference type="Proteomes" id="UP001059596">
    <property type="component" value="Unassembled WGS sequence"/>
</dbReference>
<protein>
    <submittedName>
        <fullName evidence="3">Uncharacterized protein</fullName>
    </submittedName>
</protein>
<accession>A0A9P9YTF6</accession>
<name>A0A9P9YTF6_9MUSC</name>
<reference evidence="3" key="1">
    <citation type="journal article" date="2023" name="Genome Biol. Evol.">
        <title>Long-read-based Genome Assembly of Drosophila gunungcola Reveals Fewer Chemosensory Genes in Flower-breeding Species.</title>
        <authorList>
            <person name="Negi A."/>
            <person name="Liao B.Y."/>
            <person name="Yeh S.D."/>
        </authorList>
    </citation>
    <scope>NUCLEOTIDE SEQUENCE</scope>
    <source>
        <strain evidence="3">Sukarami</strain>
    </source>
</reference>
<organism evidence="3 4">
    <name type="scientific">Drosophila gunungcola</name>
    <name type="common">fruit fly</name>
    <dbReference type="NCBI Taxonomy" id="103775"/>
    <lineage>
        <taxon>Eukaryota</taxon>
        <taxon>Metazoa</taxon>
        <taxon>Ecdysozoa</taxon>
        <taxon>Arthropoda</taxon>
        <taxon>Hexapoda</taxon>
        <taxon>Insecta</taxon>
        <taxon>Pterygota</taxon>
        <taxon>Neoptera</taxon>
        <taxon>Endopterygota</taxon>
        <taxon>Diptera</taxon>
        <taxon>Brachycera</taxon>
        <taxon>Muscomorpha</taxon>
        <taxon>Ephydroidea</taxon>
        <taxon>Drosophilidae</taxon>
        <taxon>Drosophila</taxon>
        <taxon>Sophophora</taxon>
    </lineage>
</organism>
<feature type="compositionally biased region" description="Basic and acidic residues" evidence="1">
    <location>
        <begin position="145"/>
        <end position="166"/>
    </location>
</feature>
<feature type="signal peptide" evidence="2">
    <location>
        <begin position="1"/>
        <end position="22"/>
    </location>
</feature>
<evidence type="ECO:0000313" key="3">
    <source>
        <dbReference type="EMBL" id="KAI8042820.1"/>
    </source>
</evidence>
<proteinExistence type="predicted"/>
<evidence type="ECO:0000256" key="1">
    <source>
        <dbReference type="SAM" id="MobiDB-lite"/>
    </source>
</evidence>
<feature type="region of interest" description="Disordered" evidence="1">
    <location>
        <begin position="133"/>
        <end position="174"/>
    </location>
</feature>
<comment type="caution">
    <text evidence="3">The sequence shown here is derived from an EMBL/GenBank/DDBJ whole genome shotgun (WGS) entry which is preliminary data.</text>
</comment>
<gene>
    <name evidence="3" type="ORF">M5D96_004143</name>
</gene>
<evidence type="ECO:0000313" key="4">
    <source>
        <dbReference type="Proteomes" id="UP001059596"/>
    </source>
</evidence>
<keyword evidence="4" id="KW-1185">Reference proteome</keyword>
<feature type="chain" id="PRO_5040106304" evidence="2">
    <location>
        <begin position="23"/>
        <end position="204"/>
    </location>
</feature>
<dbReference type="AlphaFoldDB" id="A0A9P9YTF6"/>
<evidence type="ECO:0000256" key="2">
    <source>
        <dbReference type="SAM" id="SignalP"/>
    </source>
</evidence>
<keyword evidence="2" id="KW-0732">Signal</keyword>